<sequence>MKDHRHLNQSQPTFKSSQAGTKKSKGPNEIKPLAEPTLPASNQDDHHHHQPVRKPTKERSERHNQVKPNKEGKARKDKSKLDTLRDDMGDANLTTPKPTNEAKQALKEGKKDGKKRKNKKRKKERGYLTDQSSAKRRKASDQAETLSEPAATSSTHQSPSSSRPSDLEQSSAPHTRPSWEPTRVNKQNPFNANAPPRPTSRGPPPSALPISFDPYFDPSLFPTDYDFGALSDHLGKFKSASAPNADSDALASAVQAYSSSSTYKPPPPVQATNLRREPRSRTESSSRSERRPKTLEEKRQAVVEEARGKSDYDLLVNRAYSSTHLKWLSEDLGLSYKRGHFSKLEDEQLMQGLDSFKLKHGLSSDAIDRLLHERKSQDAELHEELFKSLAAKLGNRPNIAVRVHFKSLMHPASKKGPWKPEDDELLRSAVAEVGSDWVLIGKRVDRLAQDCRSRWQLIKKGPSNPKRHKWTDEEVEALKRVVEDVKDLSTRSKVDDVAHSEDLSLPWTLISERLGGKRTPQTCSQKWEQLQAESNRLGRSSGVEGSSNQPTWDPAKDYAIFLSRMKAQDQEDEGSIKFRKLSDERWNWSKHFLRKKLWKMKQKLPDDWKGDWRSTLTELSRIFAPELVAGTASEGSGDKGVKVNVSTQ</sequence>
<evidence type="ECO:0000313" key="2">
    <source>
        <dbReference type="Proteomes" id="UP000245626"/>
    </source>
</evidence>
<keyword evidence="2" id="KW-1185">Reference proteome</keyword>
<name>A0ACD0P4L8_9BASI</name>
<dbReference type="EMBL" id="KZ819744">
    <property type="protein sequence ID" value="PWN53045.1"/>
    <property type="molecule type" value="Genomic_DNA"/>
</dbReference>
<proteinExistence type="predicted"/>
<protein>
    <submittedName>
        <fullName evidence="1">Uncharacterized protein</fullName>
    </submittedName>
</protein>
<gene>
    <name evidence="1" type="ORF">IE53DRAFT_384481</name>
</gene>
<organism evidence="1 2">
    <name type="scientific">Violaceomyces palustris</name>
    <dbReference type="NCBI Taxonomy" id="1673888"/>
    <lineage>
        <taxon>Eukaryota</taxon>
        <taxon>Fungi</taxon>
        <taxon>Dikarya</taxon>
        <taxon>Basidiomycota</taxon>
        <taxon>Ustilaginomycotina</taxon>
        <taxon>Ustilaginomycetes</taxon>
        <taxon>Violaceomycetales</taxon>
        <taxon>Violaceomycetaceae</taxon>
        <taxon>Violaceomyces</taxon>
    </lineage>
</organism>
<evidence type="ECO:0000313" key="1">
    <source>
        <dbReference type="EMBL" id="PWN53045.1"/>
    </source>
</evidence>
<dbReference type="Proteomes" id="UP000245626">
    <property type="component" value="Unassembled WGS sequence"/>
</dbReference>
<reference evidence="1 2" key="1">
    <citation type="journal article" date="2018" name="Mol. Biol. Evol.">
        <title>Broad Genomic Sampling Reveals a Smut Pathogenic Ancestry of the Fungal Clade Ustilaginomycotina.</title>
        <authorList>
            <person name="Kijpornyongpan T."/>
            <person name="Mondo S.J."/>
            <person name="Barry K."/>
            <person name="Sandor L."/>
            <person name="Lee J."/>
            <person name="Lipzen A."/>
            <person name="Pangilinan J."/>
            <person name="LaButti K."/>
            <person name="Hainaut M."/>
            <person name="Henrissat B."/>
            <person name="Grigoriev I.V."/>
            <person name="Spatafora J.W."/>
            <person name="Aime M.C."/>
        </authorList>
    </citation>
    <scope>NUCLEOTIDE SEQUENCE [LARGE SCALE GENOMIC DNA]</scope>
    <source>
        <strain evidence="1 2">SA 807</strain>
    </source>
</reference>
<accession>A0ACD0P4L8</accession>